<reference evidence="2" key="2">
    <citation type="journal article" date="2015" name="Data Brief">
        <title>Shoot transcriptome of the giant reed, Arundo donax.</title>
        <authorList>
            <person name="Barrero R.A."/>
            <person name="Guerrero F.D."/>
            <person name="Moolhuijzen P."/>
            <person name="Goolsby J.A."/>
            <person name="Tidwell J."/>
            <person name="Bellgard S.E."/>
            <person name="Bellgard M.I."/>
        </authorList>
    </citation>
    <scope>NUCLEOTIDE SEQUENCE</scope>
    <source>
        <tissue evidence="2">Shoot tissue taken approximately 20 cm above the soil surface</tissue>
    </source>
</reference>
<organism evidence="2">
    <name type="scientific">Arundo donax</name>
    <name type="common">Giant reed</name>
    <name type="synonym">Donax arundinaceus</name>
    <dbReference type="NCBI Taxonomy" id="35708"/>
    <lineage>
        <taxon>Eukaryota</taxon>
        <taxon>Viridiplantae</taxon>
        <taxon>Streptophyta</taxon>
        <taxon>Embryophyta</taxon>
        <taxon>Tracheophyta</taxon>
        <taxon>Spermatophyta</taxon>
        <taxon>Magnoliopsida</taxon>
        <taxon>Liliopsida</taxon>
        <taxon>Poales</taxon>
        <taxon>Poaceae</taxon>
        <taxon>PACMAD clade</taxon>
        <taxon>Arundinoideae</taxon>
        <taxon>Arundineae</taxon>
        <taxon>Arundo</taxon>
    </lineage>
</organism>
<dbReference type="AlphaFoldDB" id="A0A0A9EEU1"/>
<name>A0A0A9EEU1_ARUDO</name>
<reference evidence="2" key="1">
    <citation type="submission" date="2014-09" db="EMBL/GenBank/DDBJ databases">
        <authorList>
            <person name="Magalhaes I.L.F."/>
            <person name="Oliveira U."/>
            <person name="Santos F.R."/>
            <person name="Vidigal T.H.D.A."/>
            <person name="Brescovit A.D."/>
            <person name="Santos A.J."/>
        </authorList>
    </citation>
    <scope>NUCLEOTIDE SEQUENCE</scope>
    <source>
        <tissue evidence="2">Shoot tissue taken approximately 20 cm above the soil surface</tissue>
    </source>
</reference>
<feature type="region of interest" description="Disordered" evidence="1">
    <location>
        <begin position="53"/>
        <end position="79"/>
    </location>
</feature>
<accession>A0A0A9EEU1</accession>
<evidence type="ECO:0000256" key="1">
    <source>
        <dbReference type="SAM" id="MobiDB-lite"/>
    </source>
</evidence>
<proteinExistence type="predicted"/>
<protein>
    <submittedName>
        <fullName evidence="2">Uncharacterized protein</fullName>
    </submittedName>
</protein>
<evidence type="ECO:0000313" key="2">
    <source>
        <dbReference type="EMBL" id="JAD96400.1"/>
    </source>
</evidence>
<dbReference type="EMBL" id="GBRH01201495">
    <property type="protein sequence ID" value="JAD96400.1"/>
    <property type="molecule type" value="Transcribed_RNA"/>
</dbReference>
<sequence>MKQKPGQSIPSVRPYCVSLVLPCGCELQETEKFWNASKLFASKPLSSKLSVPLKSLEQEDTPSSRSPEDSCTEISGFAL</sequence>